<feature type="domain" description="F-box" evidence="1">
    <location>
        <begin position="13"/>
        <end position="60"/>
    </location>
</feature>
<evidence type="ECO:0000259" key="1">
    <source>
        <dbReference type="PROSITE" id="PS50181"/>
    </source>
</evidence>
<dbReference type="PANTHER" id="PTHR31672:SF13">
    <property type="entry name" value="F-BOX PROTEIN CPR30-LIKE"/>
    <property type="match status" value="1"/>
</dbReference>
<gene>
    <name evidence="2" type="ORF">VNO77_05834</name>
</gene>
<dbReference type="InterPro" id="IPR050796">
    <property type="entry name" value="SCF_F-box_component"/>
</dbReference>
<dbReference type="InterPro" id="IPR011043">
    <property type="entry name" value="Gal_Oxase/kelch_b-propeller"/>
</dbReference>
<dbReference type="NCBIfam" id="TIGR01640">
    <property type="entry name" value="F_box_assoc_1"/>
    <property type="match status" value="1"/>
</dbReference>
<dbReference type="EMBL" id="JAYMYQ010000001">
    <property type="protein sequence ID" value="KAK7363683.1"/>
    <property type="molecule type" value="Genomic_DNA"/>
</dbReference>
<dbReference type="PANTHER" id="PTHR31672">
    <property type="entry name" value="BNACNNG10540D PROTEIN"/>
    <property type="match status" value="1"/>
</dbReference>
<dbReference type="SUPFAM" id="SSF81383">
    <property type="entry name" value="F-box domain"/>
    <property type="match status" value="1"/>
</dbReference>
<dbReference type="Pfam" id="PF08268">
    <property type="entry name" value="FBA_3"/>
    <property type="match status" value="1"/>
</dbReference>
<sequence length="383" mass="43016">MKKPRSRGTRRAKKNMVVLPQDLIIRILLRLPVKSLVRFKCVSKSWLSLISDPDFALSHYELAAAPAQKLLVIAPSVSEVRSRDLNASFHDDSASVELNLNLPFLQNYHGIIGSCRGYLLFDCNSSMYLWNPSTGVHKQIPSSPIASNLNLTCSFLCGFGYDPSRDDYLVVQASYEPNVVDVVTRVEIFSLRANTWTEMEGTDLTYMNPSDDPIPRHGSLINGAIHWLAFRSDISVNVIVAFDLTERSFSEIPLPDDVDQVYDFNTVDLWVFGGFLSLWAMGDETDIWVMQEYKVHSSWTKTFAVSLDAIPTQYFSPICISNTTGDIVGVDGRTGLVKCDHNGQLLEHCIFGDEAYGWDAVIYTESLLQLPGHHQQPQEEINN</sequence>
<dbReference type="InterPro" id="IPR017451">
    <property type="entry name" value="F-box-assoc_interact_dom"/>
</dbReference>
<protein>
    <recommendedName>
        <fullName evidence="1">F-box domain-containing protein</fullName>
    </recommendedName>
</protein>
<dbReference type="SMART" id="SM00256">
    <property type="entry name" value="FBOX"/>
    <property type="match status" value="1"/>
</dbReference>
<name>A0AAN9N5M3_CANGL</name>
<dbReference type="InterPro" id="IPR001810">
    <property type="entry name" value="F-box_dom"/>
</dbReference>
<proteinExistence type="predicted"/>
<organism evidence="2 3">
    <name type="scientific">Canavalia gladiata</name>
    <name type="common">Sword bean</name>
    <name type="synonym">Dolichos gladiatus</name>
    <dbReference type="NCBI Taxonomy" id="3824"/>
    <lineage>
        <taxon>Eukaryota</taxon>
        <taxon>Viridiplantae</taxon>
        <taxon>Streptophyta</taxon>
        <taxon>Embryophyta</taxon>
        <taxon>Tracheophyta</taxon>
        <taxon>Spermatophyta</taxon>
        <taxon>Magnoliopsida</taxon>
        <taxon>eudicotyledons</taxon>
        <taxon>Gunneridae</taxon>
        <taxon>Pentapetalae</taxon>
        <taxon>rosids</taxon>
        <taxon>fabids</taxon>
        <taxon>Fabales</taxon>
        <taxon>Fabaceae</taxon>
        <taxon>Papilionoideae</taxon>
        <taxon>50 kb inversion clade</taxon>
        <taxon>NPAAA clade</taxon>
        <taxon>indigoferoid/millettioid clade</taxon>
        <taxon>Phaseoleae</taxon>
        <taxon>Canavalia</taxon>
    </lineage>
</organism>
<dbReference type="Pfam" id="PF00646">
    <property type="entry name" value="F-box"/>
    <property type="match status" value="1"/>
</dbReference>
<evidence type="ECO:0000313" key="3">
    <source>
        <dbReference type="Proteomes" id="UP001367508"/>
    </source>
</evidence>
<dbReference type="AlphaFoldDB" id="A0AAN9N5M3"/>
<dbReference type="PROSITE" id="PS50181">
    <property type="entry name" value="FBOX"/>
    <property type="match status" value="1"/>
</dbReference>
<dbReference type="InterPro" id="IPR036047">
    <property type="entry name" value="F-box-like_dom_sf"/>
</dbReference>
<dbReference type="Proteomes" id="UP001367508">
    <property type="component" value="Unassembled WGS sequence"/>
</dbReference>
<keyword evidence="3" id="KW-1185">Reference proteome</keyword>
<reference evidence="2 3" key="1">
    <citation type="submission" date="2024-01" db="EMBL/GenBank/DDBJ databases">
        <title>The genomes of 5 underutilized Papilionoideae crops provide insights into root nodulation and disease resistanc.</title>
        <authorList>
            <person name="Jiang F."/>
        </authorList>
    </citation>
    <scope>NUCLEOTIDE SEQUENCE [LARGE SCALE GENOMIC DNA]</scope>
    <source>
        <strain evidence="2">LVBAO_FW01</strain>
        <tissue evidence="2">Leaves</tissue>
    </source>
</reference>
<comment type="caution">
    <text evidence="2">The sequence shown here is derived from an EMBL/GenBank/DDBJ whole genome shotgun (WGS) entry which is preliminary data.</text>
</comment>
<dbReference type="Gene3D" id="1.20.1280.50">
    <property type="match status" value="1"/>
</dbReference>
<dbReference type="SUPFAM" id="SSF50965">
    <property type="entry name" value="Galactose oxidase, central domain"/>
    <property type="match status" value="1"/>
</dbReference>
<dbReference type="InterPro" id="IPR013187">
    <property type="entry name" value="F-box-assoc_dom_typ3"/>
</dbReference>
<evidence type="ECO:0000313" key="2">
    <source>
        <dbReference type="EMBL" id="KAK7363683.1"/>
    </source>
</evidence>
<dbReference type="CDD" id="cd22157">
    <property type="entry name" value="F-box_AtFBW1-like"/>
    <property type="match status" value="1"/>
</dbReference>
<accession>A0AAN9N5M3</accession>